<dbReference type="EMBL" id="CALNXI010000160">
    <property type="protein sequence ID" value="CAH3020821.1"/>
    <property type="molecule type" value="Genomic_DNA"/>
</dbReference>
<gene>
    <name evidence="1" type="ORF">PEVE_00008831</name>
</gene>
<accession>A0ABN8LY16</accession>
<keyword evidence="2" id="KW-1185">Reference proteome</keyword>
<reference evidence="1 2" key="1">
    <citation type="submission" date="2022-05" db="EMBL/GenBank/DDBJ databases">
        <authorList>
            <consortium name="Genoscope - CEA"/>
            <person name="William W."/>
        </authorList>
    </citation>
    <scope>NUCLEOTIDE SEQUENCE [LARGE SCALE GENOMIC DNA]</scope>
</reference>
<name>A0ABN8LY16_9CNID</name>
<evidence type="ECO:0000313" key="1">
    <source>
        <dbReference type="EMBL" id="CAH3020821.1"/>
    </source>
</evidence>
<proteinExistence type="predicted"/>
<feature type="non-terminal residue" evidence="1">
    <location>
        <position position="212"/>
    </location>
</feature>
<organism evidence="1 2">
    <name type="scientific">Porites evermanni</name>
    <dbReference type="NCBI Taxonomy" id="104178"/>
    <lineage>
        <taxon>Eukaryota</taxon>
        <taxon>Metazoa</taxon>
        <taxon>Cnidaria</taxon>
        <taxon>Anthozoa</taxon>
        <taxon>Hexacorallia</taxon>
        <taxon>Scleractinia</taxon>
        <taxon>Fungiina</taxon>
        <taxon>Poritidae</taxon>
        <taxon>Porites</taxon>
    </lineage>
</organism>
<comment type="caution">
    <text evidence="1">The sequence shown here is derived from an EMBL/GenBank/DDBJ whole genome shotgun (WGS) entry which is preliminary data.</text>
</comment>
<dbReference type="Proteomes" id="UP001159427">
    <property type="component" value="Unassembled WGS sequence"/>
</dbReference>
<sequence length="212" mass="23981">MTFDDREQLAFVEDKHEETETRSLWNAIVYLKPFRCSAVNRYGLESVVQVALEPEVRMSRDAKVGKQPDSKDRFNILVSTGKSTSSHSMTRGMGMGSKEQDFLLDLAIKRMTSSLRAENESKRAKHIEADCGLEQVASSVQMRLIFCTKKFPMSIANILTPPKFKLKLVGAGFVFSPLRKCTLWKSAKGLCSRKSHILDKAHQHVSTHRMDT</sequence>
<evidence type="ECO:0000313" key="2">
    <source>
        <dbReference type="Proteomes" id="UP001159427"/>
    </source>
</evidence>
<protein>
    <submittedName>
        <fullName evidence="1">Uncharacterized protein</fullName>
    </submittedName>
</protein>